<dbReference type="Gene3D" id="2.120.10.30">
    <property type="entry name" value="TolB, C-terminal domain"/>
    <property type="match status" value="5"/>
</dbReference>
<dbReference type="EMBL" id="JAXCLA010000003">
    <property type="protein sequence ID" value="MDY0745235.1"/>
    <property type="molecule type" value="Genomic_DNA"/>
</dbReference>
<dbReference type="SUPFAM" id="SSF101898">
    <property type="entry name" value="NHL repeat"/>
    <property type="match status" value="1"/>
</dbReference>
<keyword evidence="4" id="KW-1185">Reference proteome</keyword>
<dbReference type="RefSeq" id="WP_320423121.1">
    <property type="nucleotide sequence ID" value="NZ_JAXCLA010000003.1"/>
</dbReference>
<evidence type="ECO:0000313" key="4">
    <source>
        <dbReference type="Proteomes" id="UP001285263"/>
    </source>
</evidence>
<dbReference type="InterPro" id="IPR036179">
    <property type="entry name" value="Ig-like_dom_sf"/>
</dbReference>
<gene>
    <name evidence="3" type="ORF">SNE35_12005</name>
</gene>
<proteinExistence type="predicted"/>
<name>A0ABU5DG20_9BURK</name>
<dbReference type="PANTHER" id="PTHR13833:SF71">
    <property type="entry name" value="NHL DOMAIN-CONTAINING PROTEIN"/>
    <property type="match status" value="1"/>
</dbReference>
<dbReference type="PANTHER" id="PTHR13833">
    <property type="match status" value="1"/>
</dbReference>
<feature type="domain" description="Ig-like" evidence="2">
    <location>
        <begin position="143"/>
        <end position="236"/>
    </location>
</feature>
<evidence type="ECO:0000256" key="1">
    <source>
        <dbReference type="ARBA" id="ARBA00022737"/>
    </source>
</evidence>
<feature type="domain" description="Ig-like" evidence="2">
    <location>
        <begin position="54"/>
        <end position="135"/>
    </location>
</feature>
<dbReference type="SUPFAM" id="SSF48726">
    <property type="entry name" value="Immunoglobulin"/>
    <property type="match status" value="2"/>
</dbReference>
<protein>
    <recommendedName>
        <fullName evidence="2">Ig-like domain-containing protein</fullName>
    </recommendedName>
</protein>
<evidence type="ECO:0000259" key="2">
    <source>
        <dbReference type="PROSITE" id="PS50835"/>
    </source>
</evidence>
<dbReference type="Pfam" id="PF07679">
    <property type="entry name" value="I-set"/>
    <property type="match status" value="1"/>
</dbReference>
<organism evidence="3 4">
    <name type="scientific">Roseateles agri</name>
    <dbReference type="NCBI Taxonomy" id="3098619"/>
    <lineage>
        <taxon>Bacteria</taxon>
        <taxon>Pseudomonadati</taxon>
        <taxon>Pseudomonadota</taxon>
        <taxon>Betaproteobacteria</taxon>
        <taxon>Burkholderiales</taxon>
        <taxon>Sphaerotilaceae</taxon>
        <taxon>Roseateles</taxon>
    </lineage>
</organism>
<dbReference type="InterPro" id="IPR001258">
    <property type="entry name" value="NHL_repeat"/>
</dbReference>
<dbReference type="InterPro" id="IPR013783">
    <property type="entry name" value="Ig-like_fold"/>
</dbReference>
<dbReference type="PROSITE" id="PS50835">
    <property type="entry name" value="IG_LIKE"/>
    <property type="match status" value="2"/>
</dbReference>
<evidence type="ECO:0000313" key="3">
    <source>
        <dbReference type="EMBL" id="MDY0745235.1"/>
    </source>
</evidence>
<keyword evidence="1" id="KW-0677">Repeat</keyword>
<dbReference type="InterPro" id="IPR007110">
    <property type="entry name" value="Ig-like_dom"/>
</dbReference>
<dbReference type="Gene3D" id="2.60.40.10">
    <property type="entry name" value="Immunoglobulins"/>
    <property type="match status" value="2"/>
</dbReference>
<dbReference type="Proteomes" id="UP001285263">
    <property type="component" value="Unassembled WGS sequence"/>
</dbReference>
<dbReference type="InterPro" id="IPR011042">
    <property type="entry name" value="6-blade_b-propeller_TolB-like"/>
</dbReference>
<accession>A0ABU5DG20</accession>
<comment type="caution">
    <text evidence="3">The sequence shown here is derived from an EMBL/GenBank/DDBJ whole genome shotgun (WGS) entry which is preliminary data.</text>
</comment>
<sequence length="883" mass="88096">MTTASSAIAPRSHPWLCAIQWVLMSTLAFVLIACGGGADAPPPPESAPPTPVAPTITQQPASLTVAAGQPATFTVAATGTEPLSYQWRLNGAAIAGATNASYQVAAAANTDDGAVFSVVVGNMVGSVTSVDARLTVTSSAPAPVLTITQQPANLTVPAGSAASFTVAGNCSAGTLNIQWQRNTGANGAFENVANATTGTLTIGSAATSDSGAQFRAALDCSGQSAATSQPATLTVTAPAAASLAALPIADRRVQAHIVGAAIDQLPDGSWAMTTDRWVKRLAADQSSITVIAGSGQSGSADGPATTASFNGLKGVTHDASGNLYVTDGSNGTIRRIAADGTVTTIAGLAGTSGHVDGTGSAARFNSPSGIVLGPDGDLYVTEDGGSMIRRVTMAGVVTTYAGGANNAIGLQDGPAATALFNAPQGIVAAPNGDLYVADRSNNVIRRILRSGNGAGNVETLAGNGANNEPGADATGTAAGISGPYALALSGNVLAVRDGAGLVRHIDITTKAVTTFTGSRTLGRGYADGAPGVAQLRGPSAGGISVAPNNGYLTLDSELRTIDAAGNVRTIAVEIATSDNTGTGLLAQMPFIIASNERSGLAVDGAGNVVVAVAGDLTVRRIAPSGAVSLVAGLVNSYAGMIDGVGSIGQFSSPGGQIARDAAGNLYVIDGNAIRRIDTSNKVTMLAGYRVSFPEYGTIFGYADAQGTAALFNSPTGLVIGRDGALYVSDFGNCVIRRVDMQGNTTTYAGAAGQCSISDGTLTGARFRQPGQMAVSADGTLWVADRGALRRIGTDGMVTSVSSVGPVGALAFDSQGNMIYTSDTGLYKLPSGTNTPIQLIPGAVNGAVVLGNNPQLGSTQGMALRDDHSVILISGGQLLVATLP</sequence>
<dbReference type="Pfam" id="PF01436">
    <property type="entry name" value="NHL"/>
    <property type="match status" value="1"/>
</dbReference>
<dbReference type="InterPro" id="IPR003599">
    <property type="entry name" value="Ig_sub"/>
</dbReference>
<dbReference type="InterPro" id="IPR013098">
    <property type="entry name" value="Ig_I-set"/>
</dbReference>
<reference evidence="3 4" key="1">
    <citation type="submission" date="2023-11" db="EMBL/GenBank/DDBJ databases">
        <title>Paucibacter sp. nov., isolated from fresh soil in Korea.</title>
        <authorList>
            <person name="Le N.T.T."/>
        </authorList>
    </citation>
    <scope>NUCLEOTIDE SEQUENCE [LARGE SCALE GENOMIC DNA]</scope>
    <source>
        <strain evidence="3 4">R3-3</strain>
    </source>
</reference>
<dbReference type="SUPFAM" id="SSF63829">
    <property type="entry name" value="Calcium-dependent phosphotriesterase"/>
    <property type="match status" value="1"/>
</dbReference>
<dbReference type="SMART" id="SM00409">
    <property type="entry name" value="IG"/>
    <property type="match status" value="2"/>
</dbReference>